<dbReference type="RefSeq" id="WP_120368093.1">
    <property type="nucleotide sequence ID" value="NZ_RAXZ01000025.1"/>
</dbReference>
<evidence type="ECO:0000313" key="2">
    <source>
        <dbReference type="Proteomes" id="UP000281084"/>
    </source>
</evidence>
<proteinExistence type="predicted"/>
<gene>
    <name evidence="1" type="ORF">D7V64_14060</name>
</gene>
<dbReference type="Proteomes" id="UP000281084">
    <property type="component" value="Unassembled WGS sequence"/>
</dbReference>
<dbReference type="EMBL" id="RAXZ01000025">
    <property type="protein sequence ID" value="RKG49318.1"/>
    <property type="molecule type" value="Genomic_DNA"/>
</dbReference>
<evidence type="ECO:0000313" key="1">
    <source>
        <dbReference type="EMBL" id="RKG49318.1"/>
    </source>
</evidence>
<comment type="caution">
    <text evidence="1">The sequence shown here is derived from an EMBL/GenBank/DDBJ whole genome shotgun (WGS) entry which is preliminary data.</text>
</comment>
<reference evidence="1 2" key="1">
    <citation type="submission" date="2018-09" db="EMBL/GenBank/DDBJ databases">
        <title>The draft genome of Acinetobacter spp. strains.</title>
        <authorList>
            <person name="Qin J."/>
            <person name="Feng Y."/>
            <person name="Zong Z."/>
        </authorList>
    </citation>
    <scope>NUCLEOTIDE SEQUENCE [LARGE SCALE GENOMIC DNA]</scope>
    <source>
        <strain evidence="1 2">WCHAc060002</strain>
    </source>
</reference>
<protein>
    <submittedName>
        <fullName evidence="1">Uncharacterized protein</fullName>
    </submittedName>
</protein>
<name>A0A3A8FSD0_9GAMM</name>
<organism evidence="1 2">
    <name type="scientific">Acinetobacter cumulans</name>
    <dbReference type="NCBI Taxonomy" id="2136182"/>
    <lineage>
        <taxon>Bacteria</taxon>
        <taxon>Pseudomonadati</taxon>
        <taxon>Pseudomonadota</taxon>
        <taxon>Gammaproteobacteria</taxon>
        <taxon>Moraxellales</taxon>
        <taxon>Moraxellaceae</taxon>
        <taxon>Acinetobacter</taxon>
    </lineage>
</organism>
<sequence length="332" mass="33205">MFKLFSGKISGVLTLGLQGLTKAVGYILDAVVHTADALIDTVGVALSPLTSALSHVPILGTTVNKVLDTTTNILDSVTHELHQTAHTLKTGNLEGGVIDLLDGVTSIAGNAVTDVAGLADHVVGLTDPLTEVLGQVPVLGGAVSAVGGTVDNLLGFVAETGQYVADINPTDLLNDLASNPTGTLGGVVQDLAGSGANLVADLNPLVDLASQIPVLGDVVGAVSETGTNLTGLLGETGQYIGGIDAGQFIGSLLTNPIATTGELVQQVSGTVDSLLDDIAPITDLTNPIPVVNLAVDAVGAVAVGVTAGLYDAGTILTTAPSLLDQFQLPSFV</sequence>
<accession>A0A3A8FSD0</accession>
<dbReference type="AlphaFoldDB" id="A0A3A8FSD0"/>